<dbReference type="EMBL" id="CAJPWZ010002699">
    <property type="protein sequence ID" value="CAG2243316.1"/>
    <property type="molecule type" value="Genomic_DNA"/>
</dbReference>
<dbReference type="SMART" id="SM00098">
    <property type="entry name" value="alkPPc"/>
    <property type="match status" value="1"/>
</dbReference>
<dbReference type="InterPro" id="IPR001952">
    <property type="entry name" value="Alkaline_phosphatase"/>
</dbReference>
<dbReference type="CDD" id="cd16012">
    <property type="entry name" value="ALP"/>
    <property type="match status" value="1"/>
</dbReference>
<dbReference type="EC" id="3.1.3.1" evidence="1"/>
<comment type="cofactor">
    <cofactor evidence="4">
        <name>Zn(2+)</name>
        <dbReference type="ChEBI" id="CHEBI:29105"/>
    </cofactor>
    <text evidence="4">Binds 2 Zn(2+) ions.</text>
</comment>
<organism evidence="6 7">
    <name type="scientific">Mytilus edulis</name>
    <name type="common">Blue mussel</name>
    <dbReference type="NCBI Taxonomy" id="6550"/>
    <lineage>
        <taxon>Eukaryota</taxon>
        <taxon>Metazoa</taxon>
        <taxon>Spiralia</taxon>
        <taxon>Lophotrochozoa</taxon>
        <taxon>Mollusca</taxon>
        <taxon>Bivalvia</taxon>
        <taxon>Autobranchia</taxon>
        <taxon>Pteriomorphia</taxon>
        <taxon>Mytilida</taxon>
        <taxon>Mytiloidea</taxon>
        <taxon>Mytilidae</taxon>
        <taxon>Mytilinae</taxon>
        <taxon>Mytilus</taxon>
    </lineage>
</organism>
<evidence type="ECO:0000256" key="2">
    <source>
        <dbReference type="ARBA" id="ARBA00022553"/>
    </source>
</evidence>
<feature type="binding site" evidence="4">
    <location>
        <position position="414"/>
    </location>
    <ligand>
        <name>Zn(2+)</name>
        <dbReference type="ChEBI" id="CHEBI:29105"/>
        <label>2</label>
    </ligand>
</feature>
<accession>A0A8S3ULY3</accession>
<dbReference type="Gene3D" id="3.40.720.10">
    <property type="entry name" value="Alkaline Phosphatase, subunit A"/>
    <property type="match status" value="1"/>
</dbReference>
<keyword evidence="4" id="KW-0479">Metal-binding</keyword>
<feature type="binding site" evidence="4">
    <location>
        <position position="111"/>
    </location>
    <ligand>
        <name>Mg(2+)</name>
        <dbReference type="ChEBI" id="CHEBI:18420"/>
    </ligand>
</feature>
<keyword evidence="4" id="KW-0460">Magnesium</keyword>
<dbReference type="GO" id="GO:0046872">
    <property type="term" value="F:metal ion binding"/>
    <property type="evidence" value="ECO:0007669"/>
    <property type="project" value="UniProtKB-KW"/>
</dbReference>
<gene>
    <name evidence="6" type="ORF">MEDL_55446</name>
</gene>
<evidence type="ECO:0000256" key="5">
    <source>
        <dbReference type="RuleBase" id="RU003946"/>
    </source>
</evidence>
<proteinExistence type="inferred from homology"/>
<comment type="similarity">
    <text evidence="5">Belongs to the alkaline phosphatase family.</text>
</comment>
<keyword evidence="2" id="KW-0597">Phosphoprotein</keyword>
<comment type="caution">
    <text evidence="6">The sequence shown here is derived from an EMBL/GenBank/DDBJ whole genome shotgun (WGS) entry which is preliminary data.</text>
</comment>
<dbReference type="Pfam" id="PF00245">
    <property type="entry name" value="Alk_phosphatase"/>
    <property type="match status" value="1"/>
</dbReference>
<sequence length="495" mass="55064">MGIPTITSARIYKGQQMNKTGEETVFKFEEFPNVALSKTYGSDRQIPDSSQTATALMCGEKANFYTIGVNDKVSQGDCASEIPSNKLTSILDHFIADGRSGGFVTTSRLTHATPGSSYAHTANRAWESNEKMKDVPEKCKDIAYQFVYDNTKIQVAMGGGGRRHFLPNTTKDPEYNTKYGRRVDGQNLITVGVTDYRLCEVKTHHMILNGKKKQGAKGRNHRYVWNKGEFDSVDPQTTDYLLGLFEYSHMQYEVDRDTSSNGEPSITEMVEKAIRILKKNSNGFFLLVEGSNIDIAHHDSLAAKALTETVSLDKAVTKALELTNEEDTLVIVTADHSHVFSMGGYNYRGNDILGLANPIDYEPPLDGMPYTTLNYANGPGVNFTSGKRPNLTNVDTTSFDYIPQAAVPVEYETHGGEDVPIFSKGPMSHLLNGVKEQHYVAHVMQYAACVGDFKDDSHCKNTEPKPTCSSCLFTWDRVTLFLSLIGIYLQQFYFL</sequence>
<dbReference type="OrthoDB" id="5818554at2759"/>
<dbReference type="InterPro" id="IPR017850">
    <property type="entry name" value="Alkaline_phosphatase_core_sf"/>
</dbReference>
<evidence type="ECO:0000313" key="6">
    <source>
        <dbReference type="EMBL" id="CAG2243316.1"/>
    </source>
</evidence>
<dbReference type="AlphaFoldDB" id="A0A8S3ULY3"/>
<feature type="binding site" evidence="4">
    <location>
        <position position="289"/>
    </location>
    <ligand>
        <name>Mg(2+)</name>
        <dbReference type="ChEBI" id="CHEBI:18420"/>
    </ligand>
</feature>
<dbReference type="Proteomes" id="UP000683360">
    <property type="component" value="Unassembled WGS sequence"/>
</dbReference>
<feature type="binding site" evidence="4">
    <location>
        <position position="336"/>
    </location>
    <ligand>
        <name>Zn(2+)</name>
        <dbReference type="ChEBI" id="CHEBI:29105"/>
        <label>2</label>
    </ligand>
</feature>
<keyword evidence="6" id="KW-0378">Hydrolase</keyword>
<dbReference type="PRINTS" id="PR00113">
    <property type="entry name" value="ALKPHPHTASE"/>
</dbReference>
<evidence type="ECO:0000256" key="1">
    <source>
        <dbReference type="ARBA" id="ARBA00012647"/>
    </source>
</evidence>
<feature type="binding site" evidence="4">
    <location>
        <position position="294"/>
    </location>
    <ligand>
        <name>Zn(2+)</name>
        <dbReference type="ChEBI" id="CHEBI:29105"/>
        <label>2</label>
    </ligand>
</feature>
<dbReference type="SUPFAM" id="SSF53649">
    <property type="entry name" value="Alkaline phosphatase-like"/>
    <property type="match status" value="1"/>
</dbReference>
<keyword evidence="4" id="KW-0862">Zinc</keyword>
<name>A0A8S3ULY3_MYTED</name>
<dbReference type="GO" id="GO:0004035">
    <property type="term" value="F:alkaline phosphatase activity"/>
    <property type="evidence" value="ECO:0007669"/>
    <property type="project" value="UniProtKB-EC"/>
</dbReference>
<feature type="binding site" evidence="4">
    <location>
        <position position="298"/>
    </location>
    <ligand>
        <name>Zn(2+)</name>
        <dbReference type="ChEBI" id="CHEBI:29105"/>
        <label>2</label>
    </ligand>
</feature>
<keyword evidence="7" id="KW-1185">Reference proteome</keyword>
<evidence type="ECO:0000256" key="4">
    <source>
        <dbReference type="PIRSR" id="PIRSR601952-2"/>
    </source>
</evidence>
<evidence type="ECO:0000313" key="7">
    <source>
        <dbReference type="Proteomes" id="UP000683360"/>
    </source>
</evidence>
<evidence type="ECO:0000256" key="3">
    <source>
        <dbReference type="PIRSR" id="PIRSR601952-1"/>
    </source>
</evidence>
<feature type="binding site" evidence="4">
    <location>
        <position position="335"/>
    </location>
    <ligand>
        <name>Zn(2+)</name>
        <dbReference type="ChEBI" id="CHEBI:29105"/>
        <label>2</label>
    </ligand>
</feature>
<feature type="binding site" evidence="4">
    <location>
        <position position="113"/>
    </location>
    <ligand>
        <name>Mg(2+)</name>
        <dbReference type="ChEBI" id="CHEBI:18420"/>
    </ligand>
</feature>
<dbReference type="PANTHER" id="PTHR11596:SF5">
    <property type="entry name" value="ALKALINE PHOSPHATASE"/>
    <property type="match status" value="1"/>
</dbReference>
<dbReference type="PANTHER" id="PTHR11596">
    <property type="entry name" value="ALKALINE PHOSPHATASE"/>
    <property type="match status" value="1"/>
</dbReference>
<feature type="active site" description="Phosphoserine intermediate" evidence="3">
    <location>
        <position position="49"/>
    </location>
</feature>
<comment type="cofactor">
    <cofactor evidence="4">
        <name>Mg(2+)</name>
        <dbReference type="ChEBI" id="CHEBI:18420"/>
    </cofactor>
    <text evidence="4">Binds 1 Mg(2+) ion.</text>
</comment>
<protein>
    <recommendedName>
        <fullName evidence="1">alkaline phosphatase</fullName>
        <ecNumber evidence="1">3.1.3.1</ecNumber>
    </recommendedName>
</protein>
<reference evidence="6" key="1">
    <citation type="submission" date="2021-03" db="EMBL/GenBank/DDBJ databases">
        <authorList>
            <person name="Bekaert M."/>
        </authorList>
    </citation>
    <scope>NUCLEOTIDE SEQUENCE</scope>
</reference>